<keyword evidence="3" id="KW-1185">Reference proteome</keyword>
<feature type="region of interest" description="Disordered" evidence="1">
    <location>
        <begin position="1"/>
        <end position="37"/>
    </location>
</feature>
<dbReference type="OrthoDB" id="1970026at2"/>
<dbReference type="Proteomes" id="UP000290106">
    <property type="component" value="Unassembled WGS sequence"/>
</dbReference>
<feature type="compositionally biased region" description="Polar residues" evidence="1">
    <location>
        <begin position="1"/>
        <end position="27"/>
    </location>
</feature>
<evidence type="ECO:0000313" key="2">
    <source>
        <dbReference type="EMBL" id="RXS76165.1"/>
    </source>
</evidence>
<dbReference type="RefSeq" id="WP_129258712.1">
    <property type="nucleotide sequence ID" value="NZ_SDKC01000001.1"/>
</dbReference>
<protein>
    <recommendedName>
        <fullName evidence="4">Peptidase C39-like domain-containing protein</fullName>
    </recommendedName>
</protein>
<proteinExistence type="predicted"/>
<sequence length="245" mass="28420">MTHNIIHTPHKTSLSETGSRSLTSELSVQRPEGASYGGSQSWFSSPSIRGYGCGLIAAHDLLWYLERKESLTEQSNHPRSEKRFTSDSCSWEDYERSVKKLHHLFPILPRLGINGLMLSTGLNLAFFLRRLPYRACWHIGYRNTGKEISHLLRQNIPVILSIGGNFPLIWKKDRLPLYKKTGDGVYIKSSSTRAHYVTVTGIEHGWLRISSWGQEWYINWREYRNFAWRKSCPLFSNICYITRKQ</sequence>
<comment type="caution">
    <text evidence="2">The sequence shown here is derived from an EMBL/GenBank/DDBJ whole genome shotgun (WGS) entry which is preliminary data.</text>
</comment>
<accession>A0A4V1NS64</accession>
<evidence type="ECO:0000256" key="1">
    <source>
        <dbReference type="SAM" id="MobiDB-lite"/>
    </source>
</evidence>
<evidence type="ECO:0008006" key="4">
    <source>
        <dbReference type="Google" id="ProtNLM"/>
    </source>
</evidence>
<dbReference type="AlphaFoldDB" id="A0A4V1NS64"/>
<dbReference type="EMBL" id="SDKC01000001">
    <property type="protein sequence ID" value="RXS76165.1"/>
    <property type="molecule type" value="Genomic_DNA"/>
</dbReference>
<organism evidence="2 3">
    <name type="scientific">Blautia faecicola</name>
    <dbReference type="NCBI Taxonomy" id="2509240"/>
    <lineage>
        <taxon>Bacteria</taxon>
        <taxon>Bacillati</taxon>
        <taxon>Bacillota</taxon>
        <taxon>Clostridia</taxon>
        <taxon>Lachnospirales</taxon>
        <taxon>Lachnospiraceae</taxon>
        <taxon>Blautia</taxon>
    </lineage>
</organism>
<name>A0A4V1NS64_9FIRM</name>
<gene>
    <name evidence="2" type="ORF">ETP43_13820</name>
</gene>
<reference evidence="2 3" key="1">
    <citation type="submission" date="2019-01" db="EMBL/GenBank/DDBJ databases">
        <title>Blautia sp. nov. KGMB01111 isolated human feces.</title>
        <authorList>
            <person name="Park J.-E."/>
            <person name="Kim J.-S."/>
            <person name="Park S.-H."/>
        </authorList>
    </citation>
    <scope>NUCLEOTIDE SEQUENCE [LARGE SCALE GENOMIC DNA]</scope>
    <source>
        <strain evidence="2 3">KGMB01111</strain>
    </source>
</reference>
<evidence type="ECO:0000313" key="3">
    <source>
        <dbReference type="Proteomes" id="UP000290106"/>
    </source>
</evidence>